<evidence type="ECO:0000313" key="2">
    <source>
        <dbReference type="EMBL" id="MFC6837424.1"/>
    </source>
</evidence>
<keyword evidence="1" id="KW-1133">Transmembrane helix</keyword>
<accession>A0ABD5UA76</accession>
<dbReference type="AlphaFoldDB" id="A0ABD5UA76"/>
<feature type="transmembrane region" description="Helical" evidence="1">
    <location>
        <begin position="6"/>
        <end position="27"/>
    </location>
</feature>
<protein>
    <submittedName>
        <fullName evidence="2">Uncharacterized protein</fullName>
    </submittedName>
</protein>
<dbReference type="RefSeq" id="WP_304449089.1">
    <property type="nucleotide sequence ID" value="NZ_JARRAH010000001.1"/>
</dbReference>
<sequence>MIFGLDIVTLVVIGAIAVFLLAIYLMFRRTALAFREGFDGDRR</sequence>
<reference evidence="2 3" key="1">
    <citation type="journal article" date="2019" name="Int. J. Syst. Evol. Microbiol.">
        <title>The Global Catalogue of Microorganisms (GCM) 10K type strain sequencing project: providing services to taxonomists for standard genome sequencing and annotation.</title>
        <authorList>
            <consortium name="The Broad Institute Genomics Platform"/>
            <consortium name="The Broad Institute Genome Sequencing Center for Infectious Disease"/>
            <person name="Wu L."/>
            <person name="Ma J."/>
        </authorList>
    </citation>
    <scope>NUCLEOTIDE SEQUENCE [LARGE SCALE GENOMIC DNA]</scope>
    <source>
        <strain evidence="2 3">PSRA2</strain>
    </source>
</reference>
<keyword evidence="1" id="KW-0472">Membrane</keyword>
<proteinExistence type="predicted"/>
<dbReference type="Proteomes" id="UP001596406">
    <property type="component" value="Unassembled WGS sequence"/>
</dbReference>
<dbReference type="EMBL" id="JBHSXM010000001">
    <property type="protein sequence ID" value="MFC6837424.1"/>
    <property type="molecule type" value="Genomic_DNA"/>
</dbReference>
<name>A0ABD5UA76_9EURY</name>
<keyword evidence="3" id="KW-1185">Reference proteome</keyword>
<evidence type="ECO:0000313" key="3">
    <source>
        <dbReference type="Proteomes" id="UP001596406"/>
    </source>
</evidence>
<evidence type="ECO:0000256" key="1">
    <source>
        <dbReference type="SAM" id="Phobius"/>
    </source>
</evidence>
<gene>
    <name evidence="2" type="ORF">ACFQHK_12995</name>
</gene>
<organism evidence="2 3">
    <name type="scientific">Halomarina ordinaria</name>
    <dbReference type="NCBI Taxonomy" id="3033939"/>
    <lineage>
        <taxon>Archaea</taxon>
        <taxon>Methanobacteriati</taxon>
        <taxon>Methanobacteriota</taxon>
        <taxon>Stenosarchaea group</taxon>
        <taxon>Halobacteria</taxon>
        <taxon>Halobacteriales</taxon>
        <taxon>Natronomonadaceae</taxon>
        <taxon>Halomarina</taxon>
    </lineage>
</organism>
<comment type="caution">
    <text evidence="2">The sequence shown here is derived from an EMBL/GenBank/DDBJ whole genome shotgun (WGS) entry which is preliminary data.</text>
</comment>
<keyword evidence="1" id="KW-0812">Transmembrane</keyword>